<dbReference type="CDD" id="cd04301">
    <property type="entry name" value="NAT_SF"/>
    <property type="match status" value="1"/>
</dbReference>
<protein>
    <recommendedName>
        <fullName evidence="1">N-acetyltransferase domain-containing protein</fullName>
    </recommendedName>
</protein>
<comment type="caution">
    <text evidence="2">The sequence shown here is derived from an EMBL/GenBank/DDBJ whole genome shotgun (WGS) entry which is preliminary data.</text>
</comment>
<accession>A0A9P8UJE4</accession>
<evidence type="ECO:0000259" key="1">
    <source>
        <dbReference type="PROSITE" id="PS51186"/>
    </source>
</evidence>
<dbReference type="GeneID" id="70129129"/>
<dbReference type="Pfam" id="PF00583">
    <property type="entry name" value="Acetyltransf_1"/>
    <property type="match status" value="1"/>
</dbReference>
<dbReference type="Gene3D" id="3.40.630.30">
    <property type="match status" value="1"/>
</dbReference>
<name>A0A9P8UJE4_9PEZI</name>
<dbReference type="InterPro" id="IPR000182">
    <property type="entry name" value="GNAT_dom"/>
</dbReference>
<organism evidence="2 3">
    <name type="scientific">Truncatella angustata</name>
    <dbReference type="NCBI Taxonomy" id="152316"/>
    <lineage>
        <taxon>Eukaryota</taxon>
        <taxon>Fungi</taxon>
        <taxon>Dikarya</taxon>
        <taxon>Ascomycota</taxon>
        <taxon>Pezizomycotina</taxon>
        <taxon>Sordariomycetes</taxon>
        <taxon>Xylariomycetidae</taxon>
        <taxon>Amphisphaeriales</taxon>
        <taxon>Sporocadaceae</taxon>
        <taxon>Truncatella</taxon>
    </lineage>
</organism>
<dbReference type="RefSeq" id="XP_045957536.1">
    <property type="nucleotide sequence ID" value="XM_046100237.1"/>
</dbReference>
<reference evidence="2" key="1">
    <citation type="journal article" date="2021" name="Nat. Commun.">
        <title>Genetic determinants of endophytism in the Arabidopsis root mycobiome.</title>
        <authorList>
            <person name="Mesny F."/>
            <person name="Miyauchi S."/>
            <person name="Thiergart T."/>
            <person name="Pickel B."/>
            <person name="Atanasova L."/>
            <person name="Karlsson M."/>
            <person name="Huettel B."/>
            <person name="Barry K.W."/>
            <person name="Haridas S."/>
            <person name="Chen C."/>
            <person name="Bauer D."/>
            <person name="Andreopoulos W."/>
            <person name="Pangilinan J."/>
            <person name="LaButti K."/>
            <person name="Riley R."/>
            <person name="Lipzen A."/>
            <person name="Clum A."/>
            <person name="Drula E."/>
            <person name="Henrissat B."/>
            <person name="Kohler A."/>
            <person name="Grigoriev I.V."/>
            <person name="Martin F.M."/>
            <person name="Hacquard S."/>
        </authorList>
    </citation>
    <scope>NUCLEOTIDE SEQUENCE</scope>
    <source>
        <strain evidence="2">MPI-SDFR-AT-0073</strain>
    </source>
</reference>
<dbReference type="OrthoDB" id="2445945at2759"/>
<proteinExistence type="predicted"/>
<evidence type="ECO:0000313" key="2">
    <source>
        <dbReference type="EMBL" id="KAH6653259.1"/>
    </source>
</evidence>
<dbReference type="PROSITE" id="PS51186">
    <property type="entry name" value="GNAT"/>
    <property type="match status" value="1"/>
</dbReference>
<gene>
    <name evidence="2" type="ORF">BKA67DRAFT_536945</name>
</gene>
<dbReference type="AlphaFoldDB" id="A0A9P8UJE4"/>
<dbReference type="GO" id="GO:0016747">
    <property type="term" value="F:acyltransferase activity, transferring groups other than amino-acyl groups"/>
    <property type="evidence" value="ECO:0007669"/>
    <property type="project" value="InterPro"/>
</dbReference>
<dbReference type="Proteomes" id="UP000758603">
    <property type="component" value="Unassembled WGS sequence"/>
</dbReference>
<dbReference type="InterPro" id="IPR016181">
    <property type="entry name" value="Acyl_CoA_acyltransferase"/>
</dbReference>
<feature type="domain" description="N-acetyltransferase" evidence="1">
    <location>
        <begin position="2"/>
        <end position="165"/>
    </location>
</feature>
<dbReference type="EMBL" id="JAGPXC010000005">
    <property type="protein sequence ID" value="KAH6653259.1"/>
    <property type="molecule type" value="Genomic_DNA"/>
</dbReference>
<keyword evidence="3" id="KW-1185">Reference proteome</keyword>
<dbReference type="SUPFAM" id="SSF55729">
    <property type="entry name" value="Acyl-CoA N-acyltransferases (Nat)"/>
    <property type="match status" value="1"/>
</dbReference>
<evidence type="ECO:0000313" key="3">
    <source>
        <dbReference type="Proteomes" id="UP000758603"/>
    </source>
</evidence>
<sequence>MASWRQLDSSDITGVMRVADTIHAALPENEHVFAERIALFPEGCLGLVENGEICGYAISFPIRRREPPALNGILGEIAPDADQYYVHDVCVLPMARGRGFAALGIGKLLAIAERYPSACLVSVYGTASFWGRYGFLPPSNNVSEVLLKKVRGYGDEAVYLEREIDQ</sequence>